<accession>A0A7K1KT60</accession>
<dbReference type="AlphaFoldDB" id="A0A7K1KT60"/>
<name>A0A7K1KT60_9ACTN</name>
<protein>
    <submittedName>
        <fullName evidence="3">PrgI family protein</fullName>
    </submittedName>
</protein>
<keyword evidence="2" id="KW-0812">Transmembrane</keyword>
<keyword evidence="4" id="KW-1185">Reference proteome</keyword>
<evidence type="ECO:0000256" key="1">
    <source>
        <dbReference type="SAM" id="MobiDB-lite"/>
    </source>
</evidence>
<evidence type="ECO:0000313" key="3">
    <source>
        <dbReference type="EMBL" id="MUN35359.1"/>
    </source>
</evidence>
<dbReference type="Pfam" id="PF12666">
    <property type="entry name" value="PrgI"/>
    <property type="match status" value="1"/>
</dbReference>
<dbReference type="EMBL" id="WOFH01000001">
    <property type="protein sequence ID" value="MUN35359.1"/>
    <property type="molecule type" value="Genomic_DNA"/>
</dbReference>
<gene>
    <name evidence="3" type="ORF">GNZ18_01900</name>
</gene>
<feature type="transmembrane region" description="Helical" evidence="2">
    <location>
        <begin position="32"/>
        <end position="49"/>
    </location>
</feature>
<comment type="caution">
    <text evidence="3">The sequence shown here is derived from an EMBL/GenBank/DDBJ whole genome shotgun (WGS) entry which is preliminary data.</text>
</comment>
<keyword evidence="2" id="KW-0472">Membrane</keyword>
<sequence>MSGYREQQMSVKIPADIDQPDKILYGLTARQLAVLGGTAALVLWVFVTFQALVPFPALVAVVLPMAAAGVVVAIARHDAMSLDRYALAALRYLRQSNQRVSVDGPVQAPPSWCRMRGRLPTPLRLPVRAVRQDGVMELAQGGVAAVVRAGTVAFSLRTAGEQASLVAGFGRWLNSLDAPVQILVQARPVDLGGLADHITARATDLSDPVLERAAGEHAAFLSEIGAAHDLLVRQVLIVITDAASASSATPWWKSRGQQIGWDAGAQVVLRRAEEAVQSLAVLGVTAEVLNADACTAVLAESLSPGDPHPVDNAAPQELVTVRQEP</sequence>
<dbReference type="Proteomes" id="UP000432015">
    <property type="component" value="Unassembled WGS sequence"/>
</dbReference>
<organism evidence="3 4">
    <name type="scientific">Actinomadura litoris</name>
    <dbReference type="NCBI Taxonomy" id="2678616"/>
    <lineage>
        <taxon>Bacteria</taxon>
        <taxon>Bacillati</taxon>
        <taxon>Actinomycetota</taxon>
        <taxon>Actinomycetes</taxon>
        <taxon>Streptosporangiales</taxon>
        <taxon>Thermomonosporaceae</taxon>
        <taxon>Actinomadura</taxon>
    </lineage>
</organism>
<keyword evidence="2" id="KW-1133">Transmembrane helix</keyword>
<feature type="region of interest" description="Disordered" evidence="1">
    <location>
        <begin position="302"/>
        <end position="325"/>
    </location>
</feature>
<reference evidence="3 4" key="1">
    <citation type="submission" date="2019-11" db="EMBL/GenBank/DDBJ databases">
        <authorList>
            <person name="Cao P."/>
        </authorList>
    </citation>
    <scope>NUCLEOTIDE SEQUENCE [LARGE SCALE GENOMIC DNA]</scope>
    <source>
        <strain evidence="3 4">NEAU-AAG5</strain>
    </source>
</reference>
<proteinExistence type="predicted"/>
<evidence type="ECO:0000313" key="4">
    <source>
        <dbReference type="Proteomes" id="UP000432015"/>
    </source>
</evidence>
<evidence type="ECO:0000256" key="2">
    <source>
        <dbReference type="SAM" id="Phobius"/>
    </source>
</evidence>
<dbReference type="InterPro" id="IPR024414">
    <property type="entry name" value="Uncharacterised_PrgI"/>
</dbReference>
<feature type="transmembrane region" description="Helical" evidence="2">
    <location>
        <begin position="55"/>
        <end position="75"/>
    </location>
</feature>
<dbReference type="RefSeq" id="WP_156214314.1">
    <property type="nucleotide sequence ID" value="NZ_WOFH01000001.1"/>
</dbReference>